<name>A0A0A9ERR1_ARUDO</name>
<evidence type="ECO:0000313" key="1">
    <source>
        <dbReference type="EMBL" id="JAE03440.1"/>
    </source>
</evidence>
<dbReference type="AlphaFoldDB" id="A0A0A9ERR1"/>
<accession>A0A0A9ERR1</accession>
<reference evidence="1" key="1">
    <citation type="submission" date="2014-09" db="EMBL/GenBank/DDBJ databases">
        <authorList>
            <person name="Magalhaes I.L.F."/>
            <person name="Oliveira U."/>
            <person name="Santos F.R."/>
            <person name="Vidigal T.H.D.A."/>
            <person name="Brescovit A.D."/>
            <person name="Santos A.J."/>
        </authorList>
    </citation>
    <scope>NUCLEOTIDE SEQUENCE</scope>
    <source>
        <tissue evidence="1">Shoot tissue taken approximately 20 cm above the soil surface</tissue>
    </source>
</reference>
<protein>
    <submittedName>
        <fullName evidence="1">Uncharacterized protein</fullName>
    </submittedName>
</protein>
<reference evidence="1" key="2">
    <citation type="journal article" date="2015" name="Data Brief">
        <title>Shoot transcriptome of the giant reed, Arundo donax.</title>
        <authorList>
            <person name="Barrero R.A."/>
            <person name="Guerrero F.D."/>
            <person name="Moolhuijzen P."/>
            <person name="Goolsby J.A."/>
            <person name="Tidwell J."/>
            <person name="Bellgard S.E."/>
            <person name="Bellgard M.I."/>
        </authorList>
    </citation>
    <scope>NUCLEOTIDE SEQUENCE</scope>
    <source>
        <tissue evidence="1">Shoot tissue taken approximately 20 cm above the soil surface</tissue>
    </source>
</reference>
<organism evidence="1">
    <name type="scientific">Arundo donax</name>
    <name type="common">Giant reed</name>
    <name type="synonym">Donax arundinaceus</name>
    <dbReference type="NCBI Taxonomy" id="35708"/>
    <lineage>
        <taxon>Eukaryota</taxon>
        <taxon>Viridiplantae</taxon>
        <taxon>Streptophyta</taxon>
        <taxon>Embryophyta</taxon>
        <taxon>Tracheophyta</taxon>
        <taxon>Spermatophyta</taxon>
        <taxon>Magnoliopsida</taxon>
        <taxon>Liliopsida</taxon>
        <taxon>Poales</taxon>
        <taxon>Poaceae</taxon>
        <taxon>PACMAD clade</taxon>
        <taxon>Arundinoideae</taxon>
        <taxon>Arundineae</taxon>
        <taxon>Arundo</taxon>
    </lineage>
</organism>
<dbReference type="EMBL" id="GBRH01194456">
    <property type="protein sequence ID" value="JAE03440.1"/>
    <property type="molecule type" value="Transcribed_RNA"/>
</dbReference>
<sequence length="57" mass="6000">MPSGGCTGPWEWCIISCPRFSLEGTAEGPLLCMESCKFNGSFSTCGRLISGSTCSLC</sequence>
<proteinExistence type="predicted"/>